<dbReference type="EMBL" id="GBXM01042993">
    <property type="protein sequence ID" value="JAH65584.1"/>
    <property type="molecule type" value="Transcribed_RNA"/>
</dbReference>
<proteinExistence type="predicted"/>
<evidence type="ECO:0000313" key="1">
    <source>
        <dbReference type="EMBL" id="JAH65584.1"/>
    </source>
</evidence>
<name>A0A0E9UI97_ANGAN</name>
<reference evidence="1" key="1">
    <citation type="submission" date="2014-11" db="EMBL/GenBank/DDBJ databases">
        <authorList>
            <person name="Amaro Gonzalez C."/>
        </authorList>
    </citation>
    <scope>NUCLEOTIDE SEQUENCE</scope>
</reference>
<accession>A0A0E9UI97</accession>
<organism evidence="1">
    <name type="scientific">Anguilla anguilla</name>
    <name type="common">European freshwater eel</name>
    <name type="synonym">Muraena anguilla</name>
    <dbReference type="NCBI Taxonomy" id="7936"/>
    <lineage>
        <taxon>Eukaryota</taxon>
        <taxon>Metazoa</taxon>
        <taxon>Chordata</taxon>
        <taxon>Craniata</taxon>
        <taxon>Vertebrata</taxon>
        <taxon>Euteleostomi</taxon>
        <taxon>Actinopterygii</taxon>
        <taxon>Neopterygii</taxon>
        <taxon>Teleostei</taxon>
        <taxon>Anguilliformes</taxon>
        <taxon>Anguillidae</taxon>
        <taxon>Anguilla</taxon>
    </lineage>
</organism>
<dbReference type="AlphaFoldDB" id="A0A0E9UI97"/>
<protein>
    <submittedName>
        <fullName evidence="1">Uncharacterized protein</fullName>
    </submittedName>
</protein>
<reference evidence="1" key="2">
    <citation type="journal article" date="2015" name="Fish Shellfish Immunol.">
        <title>Early steps in the European eel (Anguilla anguilla)-Vibrio vulnificus interaction in the gills: Role of the RtxA13 toxin.</title>
        <authorList>
            <person name="Callol A."/>
            <person name="Pajuelo D."/>
            <person name="Ebbesson L."/>
            <person name="Teles M."/>
            <person name="MacKenzie S."/>
            <person name="Amaro C."/>
        </authorList>
    </citation>
    <scope>NUCLEOTIDE SEQUENCE</scope>
</reference>
<sequence length="43" mass="5054">MDCPLFHFGNLVANRTFCHDPMARPRSSKETPACWQECTDRQR</sequence>